<dbReference type="AlphaFoldDB" id="A0AAV4LP78"/>
<reference evidence="2 3" key="1">
    <citation type="submission" date="2021-06" db="EMBL/GenBank/DDBJ databases">
        <title>Genome sequence of Babesia caballi.</title>
        <authorList>
            <person name="Yamagishi J."/>
            <person name="Kidaka T."/>
            <person name="Ochi A."/>
        </authorList>
    </citation>
    <scope>NUCLEOTIDE SEQUENCE [LARGE SCALE GENOMIC DNA]</scope>
    <source>
        <strain evidence="2">USDA-D6B2</strain>
    </source>
</reference>
<dbReference type="EMBL" id="BPLF01000001">
    <property type="protein sequence ID" value="GIX61703.1"/>
    <property type="molecule type" value="Genomic_DNA"/>
</dbReference>
<dbReference type="RefSeq" id="XP_067713774.1">
    <property type="nucleotide sequence ID" value="XM_067857673.1"/>
</dbReference>
<name>A0AAV4LP78_BABCB</name>
<organism evidence="2 3">
    <name type="scientific">Babesia caballi</name>
    <dbReference type="NCBI Taxonomy" id="5871"/>
    <lineage>
        <taxon>Eukaryota</taxon>
        <taxon>Sar</taxon>
        <taxon>Alveolata</taxon>
        <taxon>Apicomplexa</taxon>
        <taxon>Aconoidasida</taxon>
        <taxon>Piroplasmida</taxon>
        <taxon>Babesiidae</taxon>
        <taxon>Babesia</taxon>
    </lineage>
</organism>
<feature type="compositionally biased region" description="Basic and acidic residues" evidence="1">
    <location>
        <begin position="213"/>
        <end position="222"/>
    </location>
</feature>
<comment type="caution">
    <text evidence="2">The sequence shown here is derived from an EMBL/GenBank/DDBJ whole genome shotgun (WGS) entry which is preliminary data.</text>
</comment>
<dbReference type="Proteomes" id="UP001497744">
    <property type="component" value="Unassembled WGS sequence"/>
</dbReference>
<evidence type="ECO:0000256" key="1">
    <source>
        <dbReference type="SAM" id="MobiDB-lite"/>
    </source>
</evidence>
<gene>
    <name evidence="2" type="ORF">BcabD6B2_11380</name>
</gene>
<dbReference type="GeneID" id="94193186"/>
<feature type="region of interest" description="Disordered" evidence="1">
    <location>
        <begin position="183"/>
        <end position="293"/>
    </location>
</feature>
<sequence length="328" mass="35719">MGGPTNPGAQQTNSGSTSVSFGNVDFYTTIIRQYFNNMNYYNDMYKANSNVKEIQGLAGKLLTEETLAKVQSGTGPTYEKLKEAYEVASKAYNELRDQLPNFQLVWDAHREYNFARRELTRKELTEVEKDKLKARMSEIEKRFRGREGFVAHGQLYTFTGRCNLTLFRLQHLNEMVEKLSSEEANVTGGEAASPIPPEAATASSDNGKVAGKGTEDASEIKEPSAAATAELDNNGHVNEMASTGGGILRGAPVTTANNSASSDKAASPTPPEAATASPRSQEHDEQATDTRVSITFRKTPFTTLKSEHLTFSTAALRILAAVFIMAAI</sequence>
<feature type="compositionally biased region" description="Low complexity" evidence="1">
    <location>
        <begin position="256"/>
        <end position="278"/>
    </location>
</feature>
<protein>
    <submittedName>
        <fullName evidence="2">ATP-dependent chaperone ClpB</fullName>
    </submittedName>
</protein>
<keyword evidence="3" id="KW-1185">Reference proteome</keyword>
<accession>A0AAV4LP78</accession>
<evidence type="ECO:0000313" key="2">
    <source>
        <dbReference type="EMBL" id="GIX61703.1"/>
    </source>
</evidence>
<evidence type="ECO:0000313" key="3">
    <source>
        <dbReference type="Proteomes" id="UP001497744"/>
    </source>
</evidence>
<proteinExistence type="predicted"/>